<name>A0A1W0E8Y0_9MICR</name>
<feature type="coiled-coil region" evidence="1">
    <location>
        <begin position="347"/>
        <end position="448"/>
    </location>
</feature>
<gene>
    <name evidence="3" type="ORF">EHP00_1384</name>
</gene>
<evidence type="ECO:0000256" key="2">
    <source>
        <dbReference type="SAM" id="Phobius"/>
    </source>
</evidence>
<dbReference type="AlphaFoldDB" id="A0A1W0E8Y0"/>
<dbReference type="EMBL" id="MNPJ01000004">
    <property type="protein sequence ID" value="OQS55672.1"/>
    <property type="molecule type" value="Genomic_DNA"/>
</dbReference>
<evidence type="ECO:0000313" key="4">
    <source>
        <dbReference type="Proteomes" id="UP000192758"/>
    </source>
</evidence>
<dbReference type="Proteomes" id="UP000192758">
    <property type="component" value="Unassembled WGS sequence"/>
</dbReference>
<keyword evidence="2" id="KW-1133">Transmembrane helix</keyword>
<keyword evidence="2" id="KW-0812">Transmembrane</keyword>
<proteinExistence type="predicted"/>
<dbReference type="PROSITE" id="PS51257">
    <property type="entry name" value="PROKAR_LIPOPROTEIN"/>
    <property type="match status" value="1"/>
</dbReference>
<accession>A0A1W0E8Y0</accession>
<evidence type="ECO:0000313" key="3">
    <source>
        <dbReference type="EMBL" id="OQS55672.1"/>
    </source>
</evidence>
<protein>
    <submittedName>
        <fullName evidence="3">Uncharacterized protein</fullName>
    </submittedName>
</protein>
<evidence type="ECO:0000256" key="1">
    <source>
        <dbReference type="SAM" id="Coils"/>
    </source>
</evidence>
<comment type="caution">
    <text evidence="3">The sequence shown here is derived from an EMBL/GenBank/DDBJ whole genome shotgun (WGS) entry which is preliminary data.</text>
</comment>
<feature type="transmembrane region" description="Helical" evidence="2">
    <location>
        <begin position="12"/>
        <end position="33"/>
    </location>
</feature>
<feature type="coiled-coil region" evidence="1">
    <location>
        <begin position="258"/>
        <end position="292"/>
    </location>
</feature>
<keyword evidence="1" id="KW-0175">Coiled coil</keyword>
<dbReference type="VEuPathDB" id="MicrosporidiaDB:EHP00_1384"/>
<keyword evidence="2" id="KW-0472">Membrane</keyword>
<keyword evidence="4" id="KW-1185">Reference proteome</keyword>
<organism evidence="3 4">
    <name type="scientific">Ecytonucleospora hepatopenaei</name>
    <dbReference type="NCBI Taxonomy" id="646526"/>
    <lineage>
        <taxon>Eukaryota</taxon>
        <taxon>Fungi</taxon>
        <taxon>Fungi incertae sedis</taxon>
        <taxon>Microsporidia</taxon>
        <taxon>Enterocytozoonidae</taxon>
        <taxon>Ecytonucleospora</taxon>
    </lineage>
</organism>
<sequence>MDKVNLTRKKWHVFIVLFSVLWIACFILSGIFFTRYTSCFKEKSMFSNNYGLKANRKKVLDKISKQIEIQNNKISNTIKIAEEQNINTENFINEINSFHNKEDDKIQFSVFETSEIPQHDSKKTWVGEKFKKQKSKNNQTKIDENLTKAFTLHVNNDNINFKTKDKQRHIHKKRISHKVTHKKQFSPKLPLNKKIKMQKEFNQINNQINKIQFVENFDESFDNIQLFGEKNMDLRPAQLKKKIESISKLNDDQINNLVDEYDQTYEYMKNEFMELEKRMVFLDQNIEQLRYENSFGWDDLINLVQRNYRNNENTKNLSFGSLNLSLESLNEDTLNFMDKNLSVDEIKNNYDNKNKIYKNNITKLYEKNKELNINLIKCKEKSNNMDIELKKLKENIEELNKDDENLFINLLSKQTQLKKDVFVLMEQIKQIKKEVLESNEESSEKAEEDVFYFDDELSEYVFETAEE</sequence>
<reference evidence="3 4" key="1">
    <citation type="journal article" date="2017" name="Environ. Microbiol.">
        <title>Decay of the glycolytic pathway and adaptation to intranuclear parasitism within Enterocytozoonidae microsporidia.</title>
        <authorList>
            <person name="Wiredu Boakye D."/>
            <person name="Jaroenlak P."/>
            <person name="Prachumwat A."/>
            <person name="Williams T.A."/>
            <person name="Bateman K.S."/>
            <person name="Itsathitphaisarn O."/>
            <person name="Sritunyalucksana K."/>
            <person name="Paszkiewicz K.H."/>
            <person name="Moore K.A."/>
            <person name="Stentiford G.D."/>
            <person name="Williams B.A."/>
        </authorList>
    </citation>
    <scope>NUCLEOTIDE SEQUENCE [LARGE SCALE GENOMIC DNA]</scope>
    <source>
        <strain evidence="3 4">TH1</strain>
    </source>
</reference>